<evidence type="ECO:0000256" key="4">
    <source>
        <dbReference type="ARBA" id="ARBA00022692"/>
    </source>
</evidence>
<feature type="transmembrane region" description="Helical" evidence="7">
    <location>
        <begin position="361"/>
        <end position="383"/>
    </location>
</feature>
<feature type="transmembrane region" description="Helical" evidence="7">
    <location>
        <begin position="54"/>
        <end position="74"/>
    </location>
</feature>
<dbReference type="PRINTS" id="PR00171">
    <property type="entry name" value="SUGRTRNSPORT"/>
</dbReference>
<evidence type="ECO:0000313" key="9">
    <source>
        <dbReference type="EMBL" id="KAK8233445.1"/>
    </source>
</evidence>
<keyword evidence="10" id="KW-1185">Reference proteome</keyword>
<dbReference type="InterPro" id="IPR020846">
    <property type="entry name" value="MFS_dom"/>
</dbReference>
<dbReference type="PANTHER" id="PTHR48022">
    <property type="entry name" value="PLASTIDIC GLUCOSE TRANSPORTER 4"/>
    <property type="match status" value="1"/>
</dbReference>
<feature type="transmembrane region" description="Helical" evidence="7">
    <location>
        <begin position="170"/>
        <end position="190"/>
    </location>
</feature>
<evidence type="ECO:0000256" key="3">
    <source>
        <dbReference type="ARBA" id="ARBA00022448"/>
    </source>
</evidence>
<dbReference type="InterPro" id="IPR036259">
    <property type="entry name" value="MFS_trans_sf"/>
</dbReference>
<dbReference type="PANTHER" id="PTHR48022:SF28">
    <property type="entry name" value="MAJOR FACILITATOR SUPERFAMILY (MFS) PROFILE DOMAIN-CONTAINING PROTEIN-RELATED"/>
    <property type="match status" value="1"/>
</dbReference>
<protein>
    <submittedName>
        <fullName evidence="9">General substrate transporter</fullName>
    </submittedName>
</protein>
<feature type="transmembrane region" description="Helical" evidence="7">
    <location>
        <begin position="81"/>
        <end position="100"/>
    </location>
</feature>
<gene>
    <name evidence="9" type="ORF">HDK90DRAFT_266754</name>
</gene>
<reference evidence="9 10" key="1">
    <citation type="submission" date="2024-04" db="EMBL/GenBank/DDBJ databases">
        <title>Phyllosticta paracitricarpa is synonymous to the EU quarantine fungus P. citricarpa based on phylogenomic analyses.</title>
        <authorList>
            <consortium name="Lawrence Berkeley National Laboratory"/>
            <person name="Van Ingen-Buijs V.A."/>
            <person name="Van Westerhoven A.C."/>
            <person name="Haridas S."/>
            <person name="Skiadas P."/>
            <person name="Martin F."/>
            <person name="Groenewald J.Z."/>
            <person name="Crous P.W."/>
            <person name="Seidl M.F."/>
        </authorList>
    </citation>
    <scope>NUCLEOTIDE SEQUENCE [LARGE SCALE GENOMIC DNA]</scope>
    <source>
        <strain evidence="9 10">CBS 123374</strain>
    </source>
</reference>
<evidence type="ECO:0000256" key="2">
    <source>
        <dbReference type="ARBA" id="ARBA00010992"/>
    </source>
</evidence>
<accession>A0ABR1YLS8</accession>
<organism evidence="9 10">
    <name type="scientific">Phyllosticta capitalensis</name>
    <dbReference type="NCBI Taxonomy" id="121624"/>
    <lineage>
        <taxon>Eukaryota</taxon>
        <taxon>Fungi</taxon>
        <taxon>Dikarya</taxon>
        <taxon>Ascomycota</taxon>
        <taxon>Pezizomycotina</taxon>
        <taxon>Dothideomycetes</taxon>
        <taxon>Dothideomycetes incertae sedis</taxon>
        <taxon>Botryosphaeriales</taxon>
        <taxon>Phyllostictaceae</taxon>
        <taxon>Phyllosticta</taxon>
    </lineage>
</organism>
<feature type="transmembrane region" description="Helical" evidence="7">
    <location>
        <begin position="429"/>
        <end position="447"/>
    </location>
</feature>
<dbReference type="InterPro" id="IPR005828">
    <property type="entry name" value="MFS_sugar_transport-like"/>
</dbReference>
<dbReference type="PROSITE" id="PS00217">
    <property type="entry name" value="SUGAR_TRANSPORT_2"/>
    <property type="match status" value="1"/>
</dbReference>
<comment type="caution">
    <text evidence="9">The sequence shown here is derived from an EMBL/GenBank/DDBJ whole genome shotgun (WGS) entry which is preliminary data.</text>
</comment>
<feature type="transmembrane region" description="Helical" evidence="7">
    <location>
        <begin position="139"/>
        <end position="158"/>
    </location>
</feature>
<evidence type="ECO:0000256" key="7">
    <source>
        <dbReference type="SAM" id="Phobius"/>
    </source>
</evidence>
<feature type="transmembrane region" description="Helical" evidence="7">
    <location>
        <begin position="330"/>
        <end position="349"/>
    </location>
</feature>
<feature type="domain" description="Major facilitator superfamily (MFS) profile" evidence="8">
    <location>
        <begin position="12"/>
        <end position="451"/>
    </location>
</feature>
<keyword evidence="4 7" id="KW-0812">Transmembrane</keyword>
<comment type="similarity">
    <text evidence="2">Belongs to the major facilitator superfamily. Sugar transporter (TC 2.A.1.1) family.</text>
</comment>
<dbReference type="PROSITE" id="PS50850">
    <property type="entry name" value="MFS"/>
    <property type="match status" value="1"/>
</dbReference>
<evidence type="ECO:0000313" key="10">
    <source>
        <dbReference type="Proteomes" id="UP001492380"/>
    </source>
</evidence>
<keyword evidence="3" id="KW-0813">Transport</keyword>
<evidence type="ECO:0000256" key="6">
    <source>
        <dbReference type="ARBA" id="ARBA00023136"/>
    </source>
</evidence>
<keyword evidence="6 7" id="KW-0472">Membrane</keyword>
<dbReference type="EMBL" id="JBBWRZ010000006">
    <property type="protein sequence ID" value="KAK8233445.1"/>
    <property type="molecule type" value="Genomic_DNA"/>
</dbReference>
<dbReference type="PROSITE" id="PS00216">
    <property type="entry name" value="SUGAR_TRANSPORT_1"/>
    <property type="match status" value="1"/>
</dbReference>
<dbReference type="SUPFAM" id="SSF103473">
    <property type="entry name" value="MFS general substrate transporter"/>
    <property type="match status" value="1"/>
</dbReference>
<dbReference type="InterPro" id="IPR005829">
    <property type="entry name" value="Sugar_transporter_CS"/>
</dbReference>
<dbReference type="Gene3D" id="1.20.1250.20">
    <property type="entry name" value="MFS general substrate transporter like domains"/>
    <property type="match status" value="1"/>
</dbReference>
<dbReference type="InterPro" id="IPR003663">
    <property type="entry name" value="Sugar/inositol_transpt"/>
</dbReference>
<feature type="transmembrane region" description="Helical" evidence="7">
    <location>
        <begin position="12"/>
        <end position="34"/>
    </location>
</feature>
<sequence length="517" mass="55553">MVLEGEALYRNAVTAGALGFITFGWDAGVLGGVLLTTPFQEAVGYPNTTITSMITSAFLLASWLGCITITVFGMNMGRKNWIIAGEVVQMIGTIISATSYSYGQLIAGRVLIGVGNGFCTSLIPVYVAEMAISVPKRGAAVNLMICSAAGGIALAYWVDFGMTFATGQAVWRFPVAFQIFWSLVTIAFLLPNPDTPRYYYATGRSAEGDATLSRLYARPLSDAAVARSKGDILASIELEKVATASLRLKDFFYDTSDLQAARRIRTGVFLVGIGYMIGTDMIYYYLSTIFQAYIGLPATTASAMSAVATTVLTVTNFLGATFMERFGRRTWLIAGAIGQSIFMATFTGLMSSPGAQTGAAAASMLFGWIAVFGPTWGPVPYVYASEVMPLRYRHIGFALSVSAQWLSAFLTTFAGPIAIADASVGWKTWIWFLVFNVVAGPYVYFCCPETRGRTLEEVDLLFMSQRLQGTSAAKQLEHTASLSSASRSSGDVEDVGAEVPKGEKTGEWLVGGFVCDY</sequence>
<evidence type="ECO:0000259" key="8">
    <source>
        <dbReference type="PROSITE" id="PS50850"/>
    </source>
</evidence>
<feature type="transmembrane region" description="Helical" evidence="7">
    <location>
        <begin position="106"/>
        <end position="127"/>
    </location>
</feature>
<dbReference type="Pfam" id="PF00083">
    <property type="entry name" value="Sugar_tr"/>
    <property type="match status" value="1"/>
</dbReference>
<comment type="subcellular location">
    <subcellularLocation>
        <location evidence="1">Membrane</location>
        <topology evidence="1">Multi-pass membrane protein</topology>
    </subcellularLocation>
</comment>
<keyword evidence="5 7" id="KW-1133">Transmembrane helix</keyword>
<name>A0ABR1YLS8_9PEZI</name>
<proteinExistence type="inferred from homology"/>
<evidence type="ECO:0000256" key="5">
    <source>
        <dbReference type="ARBA" id="ARBA00022989"/>
    </source>
</evidence>
<feature type="transmembrane region" description="Helical" evidence="7">
    <location>
        <begin position="292"/>
        <end position="318"/>
    </location>
</feature>
<dbReference type="Proteomes" id="UP001492380">
    <property type="component" value="Unassembled WGS sequence"/>
</dbReference>
<feature type="transmembrane region" description="Helical" evidence="7">
    <location>
        <begin position="395"/>
        <end position="417"/>
    </location>
</feature>
<feature type="transmembrane region" description="Helical" evidence="7">
    <location>
        <begin position="268"/>
        <end position="286"/>
    </location>
</feature>
<evidence type="ECO:0000256" key="1">
    <source>
        <dbReference type="ARBA" id="ARBA00004141"/>
    </source>
</evidence>
<dbReference type="InterPro" id="IPR050360">
    <property type="entry name" value="MFS_Sugar_Transporters"/>
</dbReference>